<keyword evidence="1" id="KW-0812">Transmembrane</keyword>
<feature type="transmembrane region" description="Helical" evidence="1">
    <location>
        <begin position="150"/>
        <end position="169"/>
    </location>
</feature>
<dbReference type="EMBL" id="JACQRX010000054">
    <property type="protein sequence ID" value="MBI4251061.1"/>
    <property type="molecule type" value="Genomic_DNA"/>
</dbReference>
<feature type="transmembrane region" description="Helical" evidence="1">
    <location>
        <begin position="90"/>
        <end position="111"/>
    </location>
</feature>
<dbReference type="InterPro" id="IPR000620">
    <property type="entry name" value="EamA_dom"/>
</dbReference>
<dbReference type="InterPro" id="IPR037185">
    <property type="entry name" value="EmrE-like"/>
</dbReference>
<evidence type="ECO:0000313" key="4">
    <source>
        <dbReference type="Proteomes" id="UP000752292"/>
    </source>
</evidence>
<evidence type="ECO:0000256" key="1">
    <source>
        <dbReference type="SAM" id="Phobius"/>
    </source>
</evidence>
<accession>A0A933E7F7</accession>
<sequence length="284" mass="30242">MPLPLLLALFSMSALGASDFLYKKAQVSGMVPESFLAAEVPYFLSAALLFGYAAGDLNSNMASLIYGPPMGFTSFIGTFCFIQSLRDGEVGVNTLILRLNFVLVAVLAVLAFGEPWSLALAAGLLCSASAIASVTWGGRAGGRMRQGSRRSILLALLAMMLFAALNLLFKIGMMRGGNPAFLIFYSGCLWAACAAAFALWRGRTAMPWSNWVFSPFTGSLKSLAFCSMLVAFRLGGAASVIVPIVQLSFLVTILLAAFFIRERLDGPRLAGLAFALAAVFLLSR</sequence>
<feature type="domain" description="EamA" evidence="2">
    <location>
        <begin position="151"/>
        <end position="283"/>
    </location>
</feature>
<dbReference type="SUPFAM" id="SSF103481">
    <property type="entry name" value="Multidrug resistance efflux transporter EmrE"/>
    <property type="match status" value="2"/>
</dbReference>
<feature type="transmembrane region" description="Helical" evidence="1">
    <location>
        <begin position="212"/>
        <end position="232"/>
    </location>
</feature>
<comment type="caution">
    <text evidence="3">The sequence shown here is derived from an EMBL/GenBank/DDBJ whole genome shotgun (WGS) entry which is preliminary data.</text>
</comment>
<dbReference type="GO" id="GO:0016020">
    <property type="term" value="C:membrane"/>
    <property type="evidence" value="ECO:0007669"/>
    <property type="project" value="InterPro"/>
</dbReference>
<feature type="transmembrane region" description="Helical" evidence="1">
    <location>
        <begin position="118"/>
        <end position="138"/>
    </location>
</feature>
<keyword evidence="1" id="KW-0472">Membrane</keyword>
<gene>
    <name evidence="3" type="ORF">HY618_01250</name>
</gene>
<dbReference type="Pfam" id="PF00892">
    <property type="entry name" value="EamA"/>
    <property type="match status" value="1"/>
</dbReference>
<feature type="transmembrane region" description="Helical" evidence="1">
    <location>
        <begin position="239"/>
        <end position="260"/>
    </location>
</feature>
<dbReference type="AlphaFoldDB" id="A0A933E7F7"/>
<protein>
    <submittedName>
        <fullName evidence="3">EamA family transporter</fullName>
    </submittedName>
</protein>
<dbReference type="Proteomes" id="UP000752292">
    <property type="component" value="Unassembled WGS sequence"/>
</dbReference>
<organism evidence="3 4">
    <name type="scientific">Tectimicrobiota bacterium</name>
    <dbReference type="NCBI Taxonomy" id="2528274"/>
    <lineage>
        <taxon>Bacteria</taxon>
        <taxon>Pseudomonadati</taxon>
        <taxon>Nitrospinota/Tectimicrobiota group</taxon>
        <taxon>Candidatus Tectimicrobiota</taxon>
    </lineage>
</organism>
<evidence type="ECO:0000313" key="3">
    <source>
        <dbReference type="EMBL" id="MBI4251061.1"/>
    </source>
</evidence>
<feature type="transmembrane region" description="Helical" evidence="1">
    <location>
        <begin position="40"/>
        <end position="57"/>
    </location>
</feature>
<name>A0A933E7F7_UNCTE</name>
<evidence type="ECO:0000259" key="2">
    <source>
        <dbReference type="Pfam" id="PF00892"/>
    </source>
</evidence>
<reference evidence="3" key="1">
    <citation type="submission" date="2020-07" db="EMBL/GenBank/DDBJ databases">
        <title>Huge and variable diversity of episymbiotic CPR bacteria and DPANN archaea in groundwater ecosystems.</title>
        <authorList>
            <person name="He C.Y."/>
            <person name="Keren R."/>
            <person name="Whittaker M."/>
            <person name="Farag I.F."/>
            <person name="Doudna J."/>
            <person name="Cate J.H.D."/>
            <person name="Banfield J.F."/>
        </authorList>
    </citation>
    <scope>NUCLEOTIDE SEQUENCE</scope>
    <source>
        <strain evidence="3">NC_groundwater_1370_Ag_S-0.2um_69_93</strain>
    </source>
</reference>
<proteinExistence type="predicted"/>
<feature type="transmembrane region" description="Helical" evidence="1">
    <location>
        <begin position="64"/>
        <end position="84"/>
    </location>
</feature>
<keyword evidence="1" id="KW-1133">Transmembrane helix</keyword>
<feature type="transmembrane region" description="Helical" evidence="1">
    <location>
        <begin position="181"/>
        <end position="200"/>
    </location>
</feature>